<dbReference type="RefSeq" id="WP_190929734.1">
    <property type="nucleotide sequence ID" value="NZ_JACXJA010000027.1"/>
</dbReference>
<dbReference type="Gene3D" id="1.25.10.10">
    <property type="entry name" value="Leucine-rich Repeat Variant"/>
    <property type="match status" value="1"/>
</dbReference>
<dbReference type="InterPro" id="IPR004155">
    <property type="entry name" value="PBS_lyase_HEAT"/>
</dbReference>
<keyword evidence="4" id="KW-1185">Reference proteome</keyword>
<dbReference type="EMBL" id="JACXJA010000027">
    <property type="protein sequence ID" value="MBD2864104.1"/>
    <property type="molecule type" value="Genomic_DNA"/>
</dbReference>
<dbReference type="InterPro" id="IPR014824">
    <property type="entry name" value="Nfu/NifU_N"/>
</dbReference>
<evidence type="ECO:0000313" key="4">
    <source>
        <dbReference type="Proteomes" id="UP000639396"/>
    </source>
</evidence>
<reference evidence="3" key="1">
    <citation type="submission" date="2020-09" db="EMBL/GenBank/DDBJ databases">
        <title>A novel bacterium of genus Paenibacillus, isolated from South China Sea.</title>
        <authorList>
            <person name="Huang H."/>
            <person name="Mo K."/>
            <person name="Hu Y."/>
        </authorList>
    </citation>
    <scope>NUCLEOTIDE SEQUENCE</scope>
    <source>
        <strain evidence="3">IB182363</strain>
    </source>
</reference>
<protein>
    <submittedName>
        <fullName evidence="3">Virulence factor</fullName>
    </submittedName>
</protein>
<dbReference type="SUPFAM" id="SSF48371">
    <property type="entry name" value="ARM repeat"/>
    <property type="match status" value="1"/>
</dbReference>
<feature type="domain" description="Scaffold protein Nfu/NifU N-terminal" evidence="2">
    <location>
        <begin position="4"/>
        <end position="89"/>
    </location>
</feature>
<dbReference type="SMART" id="SM00932">
    <property type="entry name" value="Nfu_N"/>
    <property type="match status" value="1"/>
</dbReference>
<dbReference type="InterPro" id="IPR011989">
    <property type="entry name" value="ARM-like"/>
</dbReference>
<gene>
    <name evidence="3" type="ORF">IDH45_19160</name>
</gene>
<dbReference type="Pfam" id="PF13646">
    <property type="entry name" value="HEAT_2"/>
    <property type="match status" value="1"/>
</dbReference>
<dbReference type="PANTHER" id="PTHR12697:SF37">
    <property type="entry name" value="CONSERVED VIRULENCE FACTOR C"/>
    <property type="match status" value="1"/>
</dbReference>
<dbReference type="InterPro" id="IPR036498">
    <property type="entry name" value="Nfu/NifU_N_sf"/>
</dbReference>
<dbReference type="Proteomes" id="UP000639396">
    <property type="component" value="Unassembled WGS sequence"/>
</dbReference>
<evidence type="ECO:0000259" key="2">
    <source>
        <dbReference type="SMART" id="SM00932"/>
    </source>
</evidence>
<dbReference type="PROSITE" id="PS50077">
    <property type="entry name" value="HEAT_REPEAT"/>
    <property type="match status" value="1"/>
</dbReference>
<name>A0A927C9V9_9BACL</name>
<accession>A0A927C9V9</accession>
<evidence type="ECO:0000313" key="3">
    <source>
        <dbReference type="EMBL" id="MBD2864104.1"/>
    </source>
</evidence>
<dbReference type="AlphaFoldDB" id="A0A927C9V9"/>
<evidence type="ECO:0000256" key="1">
    <source>
        <dbReference type="ARBA" id="ARBA00045876"/>
    </source>
</evidence>
<dbReference type="PANTHER" id="PTHR12697">
    <property type="entry name" value="PBS LYASE HEAT-LIKE PROTEIN"/>
    <property type="match status" value="1"/>
</dbReference>
<dbReference type="Pfam" id="PF08712">
    <property type="entry name" value="Nfu_N"/>
    <property type="match status" value="1"/>
</dbReference>
<dbReference type="SUPFAM" id="SSF110836">
    <property type="entry name" value="Hypothetical protein SAV1430"/>
    <property type="match status" value="1"/>
</dbReference>
<dbReference type="Gene3D" id="3.30.1370.70">
    <property type="entry name" value="Scaffold protein Nfu/NifU, N-terminal domain"/>
    <property type="match status" value="1"/>
</dbReference>
<dbReference type="Pfam" id="PF13769">
    <property type="entry name" value="Virulence_fact"/>
    <property type="match status" value="1"/>
</dbReference>
<dbReference type="InterPro" id="IPR021133">
    <property type="entry name" value="HEAT_type_2"/>
</dbReference>
<dbReference type="GO" id="GO:0016491">
    <property type="term" value="F:oxidoreductase activity"/>
    <property type="evidence" value="ECO:0007669"/>
    <property type="project" value="TreeGrafter"/>
</dbReference>
<sequence length="378" mass="41920">MRIISIEPTPSPNSMKINLDEALPKGAMRTYTKANTAMPVPFRSILEIPGVTSIFHTADFIAVDRHPKGDWQAILAAIRSILGSDEVQTSVVPESIDADSFGEASVLVQSFRSIPMQIRVRSGGEEVRRAMPERFIEAAMNAGNASPNLIKERKLEEIGIRYGELQEIADQIVQELDATYDQTRLNELVKAAQSAGVDGTSEPAIQPELGLAEIERHLDDPDWKKRYAALQQIKPSMESLPLLAKALNDPQASIRRLASVYIGDIREPEVLPYLYQALRDNSVSVRRTAGDTISDIGDPAAIDAMTESLRDSNKLVRWRAARFLYETGDERSLPALLEAADDPEFEVRMQVKLAIERIEGGVAAEGSVWQQMTRRNDN</sequence>
<comment type="function">
    <text evidence="1">Catalyzes the hydroxylation of the N(6)-(4-aminobutyl)-L-lysine intermediate produced by deoxyhypusine synthase/DHPS on a critical lysine of the eukaryotic translation initiation factor 5A/eIF-5A. This is the second step of the post-translational modification of that lysine into an unusual amino acid residue named hypusine. Hypusination is unique to mature eIF-5A factor and is essential for its function.</text>
</comment>
<comment type="caution">
    <text evidence="3">The sequence shown here is derived from an EMBL/GenBank/DDBJ whole genome shotgun (WGS) entry which is preliminary data.</text>
</comment>
<proteinExistence type="predicted"/>
<organism evidence="3 4">
    <name type="scientific">Paenibacillus oceani</name>
    <dbReference type="NCBI Taxonomy" id="2772510"/>
    <lineage>
        <taxon>Bacteria</taxon>
        <taxon>Bacillati</taxon>
        <taxon>Bacillota</taxon>
        <taxon>Bacilli</taxon>
        <taxon>Bacillales</taxon>
        <taxon>Paenibacillaceae</taxon>
        <taxon>Paenibacillus</taxon>
    </lineage>
</organism>
<dbReference type="InterPro" id="IPR016024">
    <property type="entry name" value="ARM-type_fold"/>
</dbReference>
<dbReference type="InterPro" id="IPR025989">
    <property type="entry name" value="Virulence_F_dom"/>
</dbReference>
<dbReference type="SMART" id="SM00567">
    <property type="entry name" value="EZ_HEAT"/>
    <property type="match status" value="4"/>
</dbReference>